<feature type="compositionally biased region" description="Basic and acidic residues" evidence="10">
    <location>
        <begin position="1056"/>
        <end position="1068"/>
    </location>
</feature>
<comment type="similarity">
    <text evidence="3">Belongs to the CND1 (condensin subunit 1) family.</text>
</comment>
<dbReference type="Gene3D" id="1.25.10.10">
    <property type="entry name" value="Leucine-rich Repeat Variant"/>
    <property type="match status" value="2"/>
</dbReference>
<dbReference type="InterPro" id="IPR016024">
    <property type="entry name" value="ARM-type_fold"/>
</dbReference>
<dbReference type="Proteomes" id="UP000008743">
    <property type="component" value="Unassembled WGS sequence"/>
</dbReference>
<evidence type="ECO:0000313" key="15">
    <source>
        <dbReference type="Proteomes" id="UP000008743"/>
    </source>
</evidence>
<evidence type="ECO:0000256" key="10">
    <source>
        <dbReference type="SAM" id="MobiDB-lite"/>
    </source>
</evidence>
<dbReference type="PIRSF" id="PIRSF017127">
    <property type="entry name" value="Condensin_D2"/>
    <property type="match status" value="1"/>
</dbReference>
<feature type="domain" description="Condensin complex subunit 1 N-terminal" evidence="13">
    <location>
        <begin position="179"/>
        <end position="340"/>
    </location>
</feature>
<dbReference type="STRING" id="595528.A0A0D2X480"/>
<dbReference type="GO" id="GO:0010032">
    <property type="term" value="P:meiotic chromosome condensation"/>
    <property type="evidence" value="ECO:0007669"/>
    <property type="project" value="TreeGrafter"/>
</dbReference>
<dbReference type="InterPro" id="IPR024324">
    <property type="entry name" value="Condensin_cplx_su1_N"/>
</dbReference>
<dbReference type="GO" id="GO:0000796">
    <property type="term" value="C:condensin complex"/>
    <property type="evidence" value="ECO:0007669"/>
    <property type="project" value="TreeGrafter"/>
</dbReference>
<keyword evidence="7" id="KW-0226">DNA condensation</keyword>
<evidence type="ECO:0000259" key="13">
    <source>
        <dbReference type="Pfam" id="PF12922"/>
    </source>
</evidence>
<gene>
    <name evidence="14" type="ORF">CAOG_006032</name>
</gene>
<feature type="signal peptide" evidence="11">
    <location>
        <begin position="1"/>
        <end position="19"/>
    </location>
</feature>
<dbReference type="GO" id="GO:0051301">
    <property type="term" value="P:cell division"/>
    <property type="evidence" value="ECO:0007669"/>
    <property type="project" value="UniProtKB-KW"/>
</dbReference>
<dbReference type="GO" id="GO:0007076">
    <property type="term" value="P:mitotic chromosome condensation"/>
    <property type="evidence" value="ECO:0007669"/>
    <property type="project" value="InterPro"/>
</dbReference>
<dbReference type="GO" id="GO:0005634">
    <property type="term" value="C:nucleus"/>
    <property type="evidence" value="ECO:0007669"/>
    <property type="project" value="UniProtKB-SubCell"/>
</dbReference>
<dbReference type="PANTHER" id="PTHR14222:SF2">
    <property type="entry name" value="CONDENSIN COMPLEX SUBUNIT 1"/>
    <property type="match status" value="1"/>
</dbReference>
<feature type="region of interest" description="Disordered" evidence="10">
    <location>
        <begin position="230"/>
        <end position="253"/>
    </location>
</feature>
<dbReference type="Pfam" id="PF12717">
    <property type="entry name" value="Cnd1"/>
    <property type="match status" value="1"/>
</dbReference>
<dbReference type="InterPro" id="IPR032682">
    <property type="entry name" value="Cnd1_C"/>
</dbReference>
<dbReference type="OrthoDB" id="436262at2759"/>
<dbReference type="FunCoup" id="A0A0D2X480">
    <property type="interactions" value="243"/>
</dbReference>
<reference evidence="15" key="1">
    <citation type="submission" date="2011-02" db="EMBL/GenBank/DDBJ databases">
        <title>The Genome Sequence of Capsaspora owczarzaki ATCC 30864.</title>
        <authorList>
            <person name="Russ C."/>
            <person name="Cuomo C."/>
            <person name="Burger G."/>
            <person name="Gray M.W."/>
            <person name="Holland P.W.H."/>
            <person name="King N."/>
            <person name="Lang F.B.F."/>
            <person name="Roger A.J."/>
            <person name="Ruiz-Trillo I."/>
            <person name="Young S.K."/>
            <person name="Zeng Q."/>
            <person name="Gargeya S."/>
            <person name="Alvarado L."/>
            <person name="Berlin A."/>
            <person name="Chapman S.B."/>
            <person name="Chen Z."/>
            <person name="Freedman E."/>
            <person name="Gellesch M."/>
            <person name="Goldberg J."/>
            <person name="Griggs A."/>
            <person name="Gujja S."/>
            <person name="Heilman E."/>
            <person name="Heiman D."/>
            <person name="Howarth C."/>
            <person name="Mehta T."/>
            <person name="Neiman D."/>
            <person name="Pearson M."/>
            <person name="Roberts A."/>
            <person name="Saif S."/>
            <person name="Shea T."/>
            <person name="Shenoy N."/>
            <person name="Sisk P."/>
            <person name="Stolte C."/>
            <person name="Sykes S."/>
            <person name="White J."/>
            <person name="Yandava C."/>
            <person name="Haas B."/>
            <person name="Nusbaum C."/>
            <person name="Birren B."/>
        </authorList>
    </citation>
    <scope>NUCLEOTIDE SEQUENCE</scope>
    <source>
        <strain evidence="15">ATCC 30864</strain>
    </source>
</reference>
<evidence type="ECO:0000256" key="1">
    <source>
        <dbReference type="ARBA" id="ARBA00004123"/>
    </source>
</evidence>
<keyword evidence="8" id="KW-0539">Nucleus</keyword>
<dbReference type="GO" id="GO:0000779">
    <property type="term" value="C:condensed chromosome, centromeric region"/>
    <property type="evidence" value="ECO:0007669"/>
    <property type="project" value="TreeGrafter"/>
</dbReference>
<feature type="chain" id="PRO_5002270412" evidence="11">
    <location>
        <begin position="20"/>
        <end position="1619"/>
    </location>
</feature>
<dbReference type="PANTHER" id="PTHR14222">
    <property type="entry name" value="CONDENSIN"/>
    <property type="match status" value="1"/>
</dbReference>
<comment type="subcellular location">
    <subcellularLocation>
        <location evidence="2">Chromosome</location>
    </subcellularLocation>
    <subcellularLocation>
        <location evidence="1">Nucleus</location>
    </subcellularLocation>
</comment>
<dbReference type="eggNOG" id="KOG0414">
    <property type="taxonomic scope" value="Eukaryota"/>
</dbReference>
<feature type="compositionally biased region" description="Basic residues" evidence="10">
    <location>
        <begin position="1098"/>
        <end position="1109"/>
    </location>
</feature>
<feature type="region of interest" description="Disordered" evidence="10">
    <location>
        <begin position="1336"/>
        <end position="1355"/>
    </location>
</feature>
<evidence type="ECO:0000313" key="14">
    <source>
        <dbReference type="EMBL" id="KJE95594.1"/>
    </source>
</evidence>
<dbReference type="GO" id="GO:0042393">
    <property type="term" value="F:histone binding"/>
    <property type="evidence" value="ECO:0007669"/>
    <property type="project" value="TreeGrafter"/>
</dbReference>
<feature type="compositionally biased region" description="Low complexity" evidence="10">
    <location>
        <begin position="611"/>
        <end position="622"/>
    </location>
</feature>
<evidence type="ECO:0000256" key="2">
    <source>
        <dbReference type="ARBA" id="ARBA00004286"/>
    </source>
</evidence>
<evidence type="ECO:0000256" key="11">
    <source>
        <dbReference type="SAM" id="SignalP"/>
    </source>
</evidence>
<evidence type="ECO:0000256" key="6">
    <source>
        <dbReference type="ARBA" id="ARBA00022776"/>
    </source>
</evidence>
<feature type="region of interest" description="Disordered" evidence="10">
    <location>
        <begin position="585"/>
        <end position="632"/>
    </location>
</feature>
<feature type="compositionally biased region" description="Acidic residues" evidence="10">
    <location>
        <begin position="1609"/>
        <end position="1619"/>
    </location>
</feature>
<feature type="region of interest" description="Disordered" evidence="10">
    <location>
        <begin position="1056"/>
        <end position="1109"/>
    </location>
</feature>
<evidence type="ECO:0000256" key="8">
    <source>
        <dbReference type="ARBA" id="ARBA00023242"/>
    </source>
</evidence>
<feature type="domain" description="Condensin complex subunit 1 C-terminal" evidence="12">
    <location>
        <begin position="1221"/>
        <end position="1414"/>
    </location>
</feature>
<feature type="region of interest" description="Disordered" evidence="10">
    <location>
        <begin position="895"/>
        <end position="917"/>
    </location>
</feature>
<dbReference type="EMBL" id="KE346369">
    <property type="protein sequence ID" value="KJE95594.1"/>
    <property type="molecule type" value="Genomic_DNA"/>
</dbReference>
<keyword evidence="9" id="KW-0131">Cell cycle</keyword>
<name>A0A0D2X480_CAPO3</name>
<feature type="compositionally biased region" description="Basic residues" evidence="10">
    <location>
        <begin position="593"/>
        <end position="606"/>
    </location>
</feature>
<dbReference type="SUPFAM" id="SSF48371">
    <property type="entry name" value="ARM repeat"/>
    <property type="match status" value="1"/>
</dbReference>
<feature type="compositionally biased region" description="Acidic residues" evidence="10">
    <location>
        <begin position="167"/>
        <end position="176"/>
    </location>
</feature>
<accession>A0A0D2X480</accession>
<protein>
    <submittedName>
        <fullName evidence="14">Condensin XCAP-D2 chain</fullName>
    </submittedName>
</protein>
<evidence type="ECO:0000256" key="5">
    <source>
        <dbReference type="ARBA" id="ARBA00022618"/>
    </source>
</evidence>
<dbReference type="InterPro" id="IPR007673">
    <property type="entry name" value="Condensin_cplx_su1"/>
</dbReference>
<feature type="compositionally biased region" description="Acidic residues" evidence="10">
    <location>
        <begin position="1081"/>
        <end position="1091"/>
    </location>
</feature>
<evidence type="ECO:0000259" key="12">
    <source>
        <dbReference type="Pfam" id="PF12717"/>
    </source>
</evidence>
<proteinExistence type="inferred from homology"/>
<feature type="compositionally biased region" description="Low complexity" evidence="10">
    <location>
        <begin position="1583"/>
        <end position="1595"/>
    </location>
</feature>
<keyword evidence="15" id="KW-1185">Reference proteome</keyword>
<feature type="compositionally biased region" description="Acidic residues" evidence="10">
    <location>
        <begin position="623"/>
        <end position="632"/>
    </location>
</feature>
<feature type="compositionally biased region" description="Basic residues" evidence="10">
    <location>
        <begin position="1596"/>
        <end position="1605"/>
    </location>
</feature>
<keyword evidence="6" id="KW-0498">Mitosis</keyword>
<keyword evidence="5" id="KW-0132">Cell division</keyword>
<feature type="region of interest" description="Disordered" evidence="10">
    <location>
        <begin position="162"/>
        <end position="186"/>
    </location>
</feature>
<sequence length="1619" mass="175218">MATNLCKRIVLCLSSTATALHSTNPTQTELFCDPVFLSFPFLPFSLFHLQNSRFAATMDVEFQLPINREDLMDATEGYCVHTVAVDTSSGDCVSDMLEELTRQIKQEGALAITDNIVFDTLYSVTQVFSQLDQSSKRQYWAILLAIIQGLCNEMATIAGNGASSANNEDEDEDDASESNSTQALSARDTTRVRNALKMVMFLTNWALVTAEQDASAEATSSAASAGTSYAAAAQDDVPPPKSGKESKKAGGKKSAAKAKASQFDWDTIKDEVLIAISNMIGMEVSRFWHRGCVEEEFINLFSRSVSQLMESSDNFKRKQTKDAMFQVVGTLVQHYKHGLGFCASVIHMLPHFEHLPAHLADLVLLLAESYDSSKIVGDLLREIARINPADLARDASGTKSFAAFLVELSERVPEHILPCVSVLLAHLDGESYTMRNAVLSVLGNIVVRVLGQNKTDSVRHKRDNFLDVLEERAMDVHAFVRSKTMQVWTYLCESKAIPLSRQRHIVMMATSRLQDKSSAVRKAALSLLTAMLKFNPFGSSLDQAGLERQRDEQRARLRELDPAADEQDEALATGSGEVDPAVALGLKENTAKASKKSKKAKRAARNKSKDGAGTSDSDASASEGEDASADEDDDLKLEAEADVDAAVSPSQDTAAPEMSSEEVLRIDAVNRQRLVVQYFRDALLFVEQVRHILSVVTQLLGSKIVSDVTESVDLLVTAFSFRVDGTDVAVRRMLALVWSKEKSVKDAVVEAYRELFIPTEIEASGNKTAAAASAAKNLIELTQGATLGDLTSLEEMVLLLVQSGAISSLTMRVLWDVFANRVPSTTPAQSRGALIILGMAGRADPAMIRANLSLIVTIGLGERGRADLLLARDACVALQTLALISHADLANASSKATGANKADAPKPAATSSGNSREPVKFAASHPLFESLGSLLVAPTTAAQVNDWLTAAEQAVNTIYRLGDNPDVICAAAIRTLAHRVLGDENADVSGVVAAATQVSASSSLNMTSLDAPHHEGDRGELCKLIFLVGHVAVKQLVHMESIESELKRRRAINGEKVKPASSWTDRRRSGILPSKNKAAASDDEETEDGEDAEGKTAKTAKAKAVGKKGKNNAAAAATAAAPAGESLEDELGVAAAAEDAESEFIHSLCEHHLISGNDSLLSKFGPVIVRLCRDTRRTAGDTRLRAAAVLALSKFMLVSADFCDRHLQLLFTVLKTATESMVRANIVIALGDLAFRFPNLIEPWTPHIYARLADQDVRVRKNTLMVLTHLILNDMIRVKGQISAMAICIIDEDRRIADLAKLFFHELAKKGNTIYNILPDIVSRLSAATGTASPLQPAVAPAASEPTEEESAASAAEAISDGHITEVAFKSIMEYLFSFIQKEKQSDSLLDKLCHRFTTTRDPRQWRDIAYCLSYLSLSEKGIRRLGELFGSFQDKLYDDRVFECMETLITKARKFCRVELKTVLDELQAKMEECHKSGQVDHCAAEMAVNASSKAGGASKLSESDVAEMLRERQQQAQAADEASKPAAEPAKRAPRKGKAPAAKKPAGKGKARAQYTGSDDSSDDDMDSLPADSENADMNTAQSKLSVAAASKARAQRAPRRKAVVSDSEDDDDLLLA</sequence>
<dbReference type="InterPro" id="IPR026971">
    <property type="entry name" value="CND1/NCAPD3"/>
</dbReference>
<dbReference type="Pfam" id="PF12922">
    <property type="entry name" value="Cnd1_N"/>
    <property type="match status" value="1"/>
</dbReference>
<feature type="compositionally biased region" description="Low complexity" evidence="10">
    <location>
        <begin position="1516"/>
        <end position="1530"/>
    </location>
</feature>
<feature type="region of interest" description="Disordered" evidence="10">
    <location>
        <begin position="1495"/>
        <end position="1619"/>
    </location>
</feature>
<evidence type="ECO:0000256" key="7">
    <source>
        <dbReference type="ARBA" id="ARBA00023067"/>
    </source>
</evidence>
<evidence type="ECO:0000256" key="4">
    <source>
        <dbReference type="ARBA" id="ARBA00022454"/>
    </source>
</evidence>
<keyword evidence="4" id="KW-0158">Chromosome</keyword>
<dbReference type="InParanoid" id="A0A0D2X480"/>
<keyword evidence="11" id="KW-0732">Signal</keyword>
<evidence type="ECO:0000256" key="3">
    <source>
        <dbReference type="ARBA" id="ARBA00009606"/>
    </source>
</evidence>
<dbReference type="PhylomeDB" id="A0A0D2X480"/>
<evidence type="ECO:0000256" key="9">
    <source>
        <dbReference type="ARBA" id="ARBA00023306"/>
    </source>
</evidence>
<organism evidence="14 15">
    <name type="scientific">Capsaspora owczarzaki (strain ATCC 30864)</name>
    <dbReference type="NCBI Taxonomy" id="595528"/>
    <lineage>
        <taxon>Eukaryota</taxon>
        <taxon>Filasterea</taxon>
        <taxon>Capsaspora</taxon>
    </lineage>
</organism>
<dbReference type="InterPro" id="IPR011989">
    <property type="entry name" value="ARM-like"/>
</dbReference>